<dbReference type="GO" id="GO:0016791">
    <property type="term" value="F:phosphatase activity"/>
    <property type="evidence" value="ECO:0007669"/>
    <property type="project" value="UniProtKB-ARBA"/>
</dbReference>
<reference evidence="3 4" key="1">
    <citation type="submission" date="2019-12" db="EMBL/GenBank/DDBJ databases">
        <authorList>
            <person name="Zhang Y.-J."/>
        </authorList>
    </citation>
    <scope>NUCLEOTIDE SEQUENCE [LARGE SCALE GENOMIC DNA]</scope>
    <source>
        <strain evidence="3 4">CY05</strain>
    </source>
</reference>
<organism evidence="3 4">
    <name type="scientific">Parasedimentitalea huanghaiensis</name>
    <dbReference type="NCBI Taxonomy" id="2682100"/>
    <lineage>
        <taxon>Bacteria</taxon>
        <taxon>Pseudomonadati</taxon>
        <taxon>Pseudomonadota</taxon>
        <taxon>Alphaproteobacteria</taxon>
        <taxon>Rhodobacterales</taxon>
        <taxon>Paracoccaceae</taxon>
        <taxon>Parasedimentitalea</taxon>
    </lineage>
</organism>
<accession>A0A6L6WGN8</accession>
<keyword evidence="4" id="KW-1185">Reference proteome</keyword>
<evidence type="ECO:0000313" key="3">
    <source>
        <dbReference type="EMBL" id="MVO15217.1"/>
    </source>
</evidence>
<dbReference type="Gene3D" id="3.90.190.10">
    <property type="entry name" value="Protein tyrosine phosphatase superfamily"/>
    <property type="match status" value="1"/>
</dbReference>
<name>A0A6L6WGN8_9RHOB</name>
<dbReference type="InterPro" id="IPR057023">
    <property type="entry name" value="PTP-SAK"/>
</dbReference>
<evidence type="ECO:0000256" key="1">
    <source>
        <dbReference type="ARBA" id="ARBA00022801"/>
    </source>
</evidence>
<sequence length="182" mass="19250">MAVAGEAMLGEESNQGGSSLVIHALSVADGILALCPLPGAGGDYRGDLEHIHDWKPGIVISMTTEAEHVAVGGGTLGTDIQSMASRWVHLPVPDFGTPSAKVLSKWPAASHMARKALVGGGRVLVHCRGGCGRSGMVVLRLMIECGERPELALDRLRAVRPCAVETPEQLQWAYGRRRVKGI</sequence>
<dbReference type="PROSITE" id="PS00383">
    <property type="entry name" value="TYR_PHOSPHATASE_1"/>
    <property type="match status" value="1"/>
</dbReference>
<gene>
    <name evidence="3" type="ORF">GO984_05270</name>
</gene>
<comment type="caution">
    <text evidence="3">The sequence shown here is derived from an EMBL/GenBank/DDBJ whole genome shotgun (WGS) entry which is preliminary data.</text>
</comment>
<keyword evidence="1" id="KW-0378">Hydrolase</keyword>
<dbReference type="InterPro" id="IPR016130">
    <property type="entry name" value="Tyr_Pase_AS"/>
</dbReference>
<proteinExistence type="predicted"/>
<feature type="domain" description="Tyrosine specific protein phosphatases" evidence="2">
    <location>
        <begin position="120"/>
        <end position="171"/>
    </location>
</feature>
<dbReference type="InterPro" id="IPR000387">
    <property type="entry name" value="Tyr_Pase_dom"/>
</dbReference>
<evidence type="ECO:0000259" key="2">
    <source>
        <dbReference type="PROSITE" id="PS50056"/>
    </source>
</evidence>
<dbReference type="AlphaFoldDB" id="A0A6L6WGN8"/>
<protein>
    <submittedName>
        <fullName evidence="3">Protein phosphatase</fullName>
    </submittedName>
</protein>
<dbReference type="PANTHER" id="PTHR23339">
    <property type="entry name" value="TYROSINE SPECIFIC PROTEIN PHOSPHATASE AND DUAL SPECIFICITY PROTEIN PHOSPHATASE"/>
    <property type="match status" value="1"/>
</dbReference>
<dbReference type="PROSITE" id="PS50056">
    <property type="entry name" value="TYR_PHOSPHATASE_2"/>
    <property type="match status" value="1"/>
</dbReference>
<dbReference type="SUPFAM" id="SSF52799">
    <property type="entry name" value="(Phosphotyrosine protein) phosphatases II"/>
    <property type="match status" value="1"/>
</dbReference>
<evidence type="ECO:0000313" key="4">
    <source>
        <dbReference type="Proteomes" id="UP000478892"/>
    </source>
</evidence>
<dbReference type="Pfam" id="PF22784">
    <property type="entry name" value="PTP-SAK"/>
    <property type="match status" value="1"/>
</dbReference>
<dbReference type="RefSeq" id="WP_157021505.1">
    <property type="nucleotide sequence ID" value="NZ_WQLV01000002.1"/>
</dbReference>
<dbReference type="Proteomes" id="UP000478892">
    <property type="component" value="Unassembled WGS sequence"/>
</dbReference>
<dbReference type="EMBL" id="WQLV01000002">
    <property type="protein sequence ID" value="MVO15217.1"/>
    <property type="molecule type" value="Genomic_DNA"/>
</dbReference>
<dbReference type="InterPro" id="IPR029021">
    <property type="entry name" value="Prot-tyrosine_phosphatase-like"/>
</dbReference>
<dbReference type="InterPro" id="IPR050561">
    <property type="entry name" value="PTP"/>
</dbReference>